<accession>A0A4P8PKR3</accession>
<organism evidence="2">
    <name type="scientific">Blackfly microvirus SF02</name>
    <dbReference type="NCBI Taxonomy" id="2576452"/>
    <lineage>
        <taxon>Viruses</taxon>
        <taxon>Monodnaviria</taxon>
        <taxon>Sangervirae</taxon>
        <taxon>Phixviricota</taxon>
        <taxon>Malgrandaviricetes</taxon>
        <taxon>Petitvirales</taxon>
        <taxon>Microviridae</taxon>
        <taxon>Microvirus</taxon>
    </lineage>
</organism>
<dbReference type="Proteomes" id="UP000324939">
    <property type="component" value="Segment"/>
</dbReference>
<reference evidence="2" key="1">
    <citation type="submission" date="2018-12" db="EMBL/GenBank/DDBJ databases">
        <title>Singled stranded DNA viruses identified in blackflies (Austrosimulium ungulatum) sampled in New Zealand.</title>
        <authorList>
            <person name="Kraberger S."/>
            <person name="Fontenele R.S."/>
            <person name="Schmidlin K."/>
            <person name="Walters M."/>
            <person name="Varsani A."/>
        </authorList>
    </citation>
    <scope>NUCLEOTIDE SEQUENCE [LARGE SCALE GENOMIC DNA]</scope>
    <source>
        <strain evidence="2">150</strain>
    </source>
</reference>
<name>A0A4P8PKR3_9VIRU</name>
<protein>
    <submittedName>
        <fullName evidence="2">Uncharacterized protein</fullName>
    </submittedName>
</protein>
<feature type="region of interest" description="Disordered" evidence="1">
    <location>
        <begin position="1"/>
        <end position="31"/>
    </location>
</feature>
<evidence type="ECO:0000313" key="2">
    <source>
        <dbReference type="EMBL" id="QCQ85009.1"/>
    </source>
</evidence>
<feature type="compositionally biased region" description="Polar residues" evidence="1">
    <location>
        <begin position="1"/>
        <end position="17"/>
    </location>
</feature>
<sequence>MHGKNLQNSKNKWQQLQMDLPESYPAELPPEAERAQLTINPKLAERLPGEGQGLRGRRPPNITYKITYKQFKKMMENEIPPS</sequence>
<proteinExistence type="predicted"/>
<evidence type="ECO:0000256" key="1">
    <source>
        <dbReference type="SAM" id="MobiDB-lite"/>
    </source>
</evidence>
<dbReference type="EMBL" id="MK249207">
    <property type="protein sequence ID" value="QCQ85009.1"/>
    <property type="molecule type" value="Genomic_DNA"/>
</dbReference>